<keyword evidence="2" id="KW-1185">Reference proteome</keyword>
<dbReference type="EMBL" id="PKPP01010812">
    <property type="protein sequence ID" value="PWA45341.1"/>
    <property type="molecule type" value="Genomic_DNA"/>
</dbReference>
<gene>
    <name evidence="1" type="ORF">CTI12_AA518650</name>
</gene>
<dbReference type="OrthoDB" id="1751951at2759"/>
<sequence>MEVRNKLKKDISSKLCEIDKCIDNGQGSTSDVENRVQLTKLLLDINRKESLDLAQKAKVKWAIEGDENSKYFHGIINKKRRHLTVRGILIDEEWVDSPDRVKQEFYNYFATRFQVPDWSRPFTIEEFPRRLTPDQIPSNAEIEPFKEGEVVPTPPPAALTPSLSPFICHRKKVVPIIQPIHRIPFGSIQA</sequence>
<evidence type="ECO:0000313" key="1">
    <source>
        <dbReference type="EMBL" id="PWA45341.1"/>
    </source>
</evidence>
<organism evidence="1 2">
    <name type="scientific">Artemisia annua</name>
    <name type="common">Sweet wormwood</name>
    <dbReference type="NCBI Taxonomy" id="35608"/>
    <lineage>
        <taxon>Eukaryota</taxon>
        <taxon>Viridiplantae</taxon>
        <taxon>Streptophyta</taxon>
        <taxon>Embryophyta</taxon>
        <taxon>Tracheophyta</taxon>
        <taxon>Spermatophyta</taxon>
        <taxon>Magnoliopsida</taxon>
        <taxon>eudicotyledons</taxon>
        <taxon>Gunneridae</taxon>
        <taxon>Pentapetalae</taxon>
        <taxon>asterids</taxon>
        <taxon>campanulids</taxon>
        <taxon>Asterales</taxon>
        <taxon>Asteraceae</taxon>
        <taxon>Asteroideae</taxon>
        <taxon>Anthemideae</taxon>
        <taxon>Artemisiinae</taxon>
        <taxon>Artemisia</taxon>
    </lineage>
</organism>
<name>A0A2U1L8Q6_ARTAN</name>
<evidence type="ECO:0000313" key="2">
    <source>
        <dbReference type="Proteomes" id="UP000245207"/>
    </source>
</evidence>
<dbReference type="Proteomes" id="UP000245207">
    <property type="component" value="Unassembled WGS sequence"/>
</dbReference>
<evidence type="ECO:0008006" key="3">
    <source>
        <dbReference type="Google" id="ProtNLM"/>
    </source>
</evidence>
<comment type="caution">
    <text evidence="1">The sequence shown here is derived from an EMBL/GenBank/DDBJ whole genome shotgun (WGS) entry which is preliminary data.</text>
</comment>
<accession>A0A2U1L8Q6</accession>
<protein>
    <recommendedName>
        <fullName evidence="3">RNA-directed DNA polymerase, eukaryota</fullName>
    </recommendedName>
</protein>
<proteinExistence type="predicted"/>
<dbReference type="AlphaFoldDB" id="A0A2U1L8Q6"/>
<reference evidence="1 2" key="1">
    <citation type="journal article" date="2018" name="Mol. Plant">
        <title>The genome of Artemisia annua provides insight into the evolution of Asteraceae family and artemisinin biosynthesis.</title>
        <authorList>
            <person name="Shen Q."/>
            <person name="Zhang L."/>
            <person name="Liao Z."/>
            <person name="Wang S."/>
            <person name="Yan T."/>
            <person name="Shi P."/>
            <person name="Liu M."/>
            <person name="Fu X."/>
            <person name="Pan Q."/>
            <person name="Wang Y."/>
            <person name="Lv Z."/>
            <person name="Lu X."/>
            <person name="Zhang F."/>
            <person name="Jiang W."/>
            <person name="Ma Y."/>
            <person name="Chen M."/>
            <person name="Hao X."/>
            <person name="Li L."/>
            <person name="Tang Y."/>
            <person name="Lv G."/>
            <person name="Zhou Y."/>
            <person name="Sun X."/>
            <person name="Brodelius P.E."/>
            <person name="Rose J.K.C."/>
            <person name="Tang K."/>
        </authorList>
    </citation>
    <scope>NUCLEOTIDE SEQUENCE [LARGE SCALE GENOMIC DNA]</scope>
    <source>
        <strain evidence="2">cv. Huhao1</strain>
        <tissue evidence="1">Leaf</tissue>
    </source>
</reference>